<evidence type="ECO:0000313" key="2">
    <source>
        <dbReference type="EMBL" id="CAC5384496.1"/>
    </source>
</evidence>
<sequence length="314" mass="35466">MLKGSFVKQNLSRKEQNRTNSFEDWTKFRALTAMKYALYMLFLTEMQSLIVKGSFVPDIDLKAKAFTYNDSTVFQFICSTSNAVWQCTVEFHIEERTHDDFRYVENTCYHKGGICLPKICACSEGCESFTWNVTVTRDMTNHSYSCVSKMETRGVTFLATITVKRDTNGGFILFKKMIVPLNIETQTQTATTVSSESITDSITSVHIIIISVGSVTCILVLSLLAIVGWRICCSKMHTDELPRCQEQKEIASDSSYGFDKYIATTNRQPEEQSPDIYDGFDQQIGPNTSFSTESNLSGSLEKIRFIPHEAECAV</sequence>
<keyword evidence="3" id="KW-1185">Reference proteome</keyword>
<proteinExistence type="predicted"/>
<reference evidence="2 3" key="1">
    <citation type="submission" date="2020-06" db="EMBL/GenBank/DDBJ databases">
        <authorList>
            <person name="Li R."/>
            <person name="Bekaert M."/>
        </authorList>
    </citation>
    <scope>NUCLEOTIDE SEQUENCE [LARGE SCALE GENOMIC DNA]</scope>
    <source>
        <strain evidence="3">wild</strain>
    </source>
</reference>
<organism evidence="2 3">
    <name type="scientific">Mytilus coruscus</name>
    <name type="common">Sea mussel</name>
    <dbReference type="NCBI Taxonomy" id="42192"/>
    <lineage>
        <taxon>Eukaryota</taxon>
        <taxon>Metazoa</taxon>
        <taxon>Spiralia</taxon>
        <taxon>Lophotrochozoa</taxon>
        <taxon>Mollusca</taxon>
        <taxon>Bivalvia</taxon>
        <taxon>Autobranchia</taxon>
        <taxon>Pteriomorphia</taxon>
        <taxon>Mytilida</taxon>
        <taxon>Mytiloidea</taxon>
        <taxon>Mytilidae</taxon>
        <taxon>Mytilinae</taxon>
        <taxon>Mytilus</taxon>
    </lineage>
</organism>
<feature type="transmembrane region" description="Helical" evidence="1">
    <location>
        <begin position="205"/>
        <end position="227"/>
    </location>
</feature>
<keyword evidence="1" id="KW-0812">Transmembrane</keyword>
<name>A0A6J8BLM6_MYTCO</name>
<keyword evidence="1" id="KW-1133">Transmembrane helix</keyword>
<evidence type="ECO:0000256" key="1">
    <source>
        <dbReference type="SAM" id="Phobius"/>
    </source>
</evidence>
<keyword evidence="1" id="KW-0472">Membrane</keyword>
<accession>A0A6J8BLM6</accession>
<evidence type="ECO:0000313" key="3">
    <source>
        <dbReference type="Proteomes" id="UP000507470"/>
    </source>
</evidence>
<dbReference type="Proteomes" id="UP000507470">
    <property type="component" value="Unassembled WGS sequence"/>
</dbReference>
<dbReference type="AlphaFoldDB" id="A0A6J8BLM6"/>
<protein>
    <submittedName>
        <fullName evidence="2">Uncharacterized protein</fullName>
    </submittedName>
</protein>
<gene>
    <name evidence="2" type="ORF">MCOR_20129</name>
</gene>
<dbReference type="EMBL" id="CACVKT020003579">
    <property type="protein sequence ID" value="CAC5384496.1"/>
    <property type="molecule type" value="Genomic_DNA"/>
</dbReference>